<dbReference type="InterPro" id="IPR001254">
    <property type="entry name" value="Trypsin_dom"/>
</dbReference>
<keyword evidence="2" id="KW-0378">Hydrolase</keyword>
<dbReference type="AlphaFoldDB" id="A0AAV2VY78"/>
<dbReference type="InterPro" id="IPR009003">
    <property type="entry name" value="Peptidase_S1_PA"/>
</dbReference>
<proteinExistence type="predicted"/>
<accession>A0AAV2VY78</accession>
<dbReference type="GO" id="GO:0006508">
    <property type="term" value="P:proteolysis"/>
    <property type="evidence" value="ECO:0007669"/>
    <property type="project" value="UniProtKB-KW"/>
</dbReference>
<keyword evidence="2 5" id="KW-0645">Protease</keyword>
<evidence type="ECO:0000256" key="3">
    <source>
        <dbReference type="SAM" id="SignalP"/>
    </source>
</evidence>
<comment type="caution">
    <text evidence="5">The sequence shown here is derived from an EMBL/GenBank/DDBJ whole genome shotgun (WGS) entry which is preliminary data.</text>
</comment>
<evidence type="ECO:0000259" key="4">
    <source>
        <dbReference type="PROSITE" id="PS50240"/>
    </source>
</evidence>
<feature type="domain" description="Peptidase S1" evidence="4">
    <location>
        <begin position="26"/>
        <end position="299"/>
    </location>
</feature>
<dbReference type="Pfam" id="PF00089">
    <property type="entry name" value="Trypsin"/>
    <property type="match status" value="1"/>
</dbReference>
<dbReference type="InterPro" id="IPR043504">
    <property type="entry name" value="Peptidase_S1_PA_chymotrypsin"/>
</dbReference>
<dbReference type="PROSITE" id="PS00134">
    <property type="entry name" value="TRYPSIN_HIS"/>
    <property type="match status" value="1"/>
</dbReference>
<gene>
    <name evidence="5" type="ORF">VIBNISOn1_890012</name>
</gene>
<dbReference type="GO" id="GO:0004252">
    <property type="term" value="F:serine-type endopeptidase activity"/>
    <property type="evidence" value="ECO:0007669"/>
    <property type="project" value="InterPro"/>
</dbReference>
<dbReference type="InterPro" id="IPR001314">
    <property type="entry name" value="Peptidase_S1A"/>
</dbReference>
<name>A0AAV2VY78_9VIBR</name>
<dbReference type="InterPro" id="IPR018114">
    <property type="entry name" value="TRYPSIN_HIS"/>
</dbReference>
<dbReference type="PANTHER" id="PTHR24256">
    <property type="entry name" value="TRYPTASE-RELATED"/>
    <property type="match status" value="1"/>
</dbReference>
<dbReference type="InterPro" id="IPR020008">
    <property type="entry name" value="GlyGly_CTERM"/>
</dbReference>
<dbReference type="EMBL" id="CAOF01000185">
    <property type="protein sequence ID" value="CCO49743.1"/>
    <property type="molecule type" value="Genomic_DNA"/>
</dbReference>
<keyword evidence="3" id="KW-0732">Signal</keyword>
<evidence type="ECO:0000256" key="2">
    <source>
        <dbReference type="RuleBase" id="RU363034"/>
    </source>
</evidence>
<keyword evidence="2" id="KW-0720">Serine protease</keyword>
<keyword evidence="1" id="KW-1015">Disulfide bond</keyword>
<feature type="chain" id="PRO_5043562140" evidence="3">
    <location>
        <begin position="20"/>
        <end position="350"/>
    </location>
</feature>
<evidence type="ECO:0000256" key="1">
    <source>
        <dbReference type="ARBA" id="ARBA00023157"/>
    </source>
</evidence>
<dbReference type="NCBIfam" id="TIGR03501">
    <property type="entry name" value="GlyGly_CTERM"/>
    <property type="match status" value="1"/>
</dbReference>
<protein>
    <submittedName>
        <fullName evidence="5">Trypsin-like serine protease</fullName>
    </submittedName>
</protein>
<dbReference type="PROSITE" id="PS00135">
    <property type="entry name" value="TRYPSIN_SER"/>
    <property type="match status" value="1"/>
</dbReference>
<organism evidence="5 6">
    <name type="scientific">Vibrio nigripulchritudo SOn1</name>
    <dbReference type="NCBI Taxonomy" id="1238450"/>
    <lineage>
        <taxon>Bacteria</taxon>
        <taxon>Pseudomonadati</taxon>
        <taxon>Pseudomonadota</taxon>
        <taxon>Gammaproteobacteria</taxon>
        <taxon>Vibrionales</taxon>
        <taxon>Vibrionaceae</taxon>
        <taxon>Vibrio</taxon>
    </lineage>
</organism>
<evidence type="ECO:0000313" key="6">
    <source>
        <dbReference type="Proteomes" id="UP000018211"/>
    </source>
</evidence>
<dbReference type="RefSeq" id="WP_022613774.1">
    <property type="nucleotide sequence ID" value="NZ_LK391965.1"/>
</dbReference>
<dbReference type="InterPro" id="IPR033116">
    <property type="entry name" value="TRYPSIN_SER"/>
</dbReference>
<evidence type="ECO:0000313" key="5">
    <source>
        <dbReference type="EMBL" id="CCO49743.1"/>
    </source>
</evidence>
<dbReference type="SUPFAM" id="SSF50494">
    <property type="entry name" value="Trypsin-like serine proteases"/>
    <property type="match status" value="1"/>
</dbReference>
<dbReference type="PRINTS" id="PR00722">
    <property type="entry name" value="CHYMOTRYPSIN"/>
</dbReference>
<feature type="signal peptide" evidence="3">
    <location>
        <begin position="1"/>
        <end position="19"/>
    </location>
</feature>
<dbReference type="Proteomes" id="UP000018211">
    <property type="component" value="Unassembled WGS sequence"/>
</dbReference>
<dbReference type="Gene3D" id="2.40.10.10">
    <property type="entry name" value="Trypsin-like serine proteases"/>
    <property type="match status" value="1"/>
</dbReference>
<dbReference type="SMART" id="SM00020">
    <property type="entry name" value="Tryp_SPc"/>
    <property type="match status" value="1"/>
</dbReference>
<dbReference type="InterPro" id="IPR051487">
    <property type="entry name" value="Ser/Thr_Proteases_Immune/Dev"/>
</dbReference>
<dbReference type="CDD" id="cd00190">
    <property type="entry name" value="Tryp_SPc"/>
    <property type="match status" value="1"/>
</dbReference>
<dbReference type="FunFam" id="2.40.10.10:FF:000068">
    <property type="entry name" value="transmembrane protease serine 2"/>
    <property type="match status" value="1"/>
</dbReference>
<sequence>MHKQILFSSVVLASSVCSASTIKPLIVNGEVAKSADYPSIATLFVDSLEYDGRYSSGNFCGASILDANHVLTAAHCVYNSTVTSLFTTVVPQLDNEEDFPTQVQPFGSKQRVRVSEIYYPDDYSNANSDLLPNDIAVLKLETPLTFSSSVFPSIPLTMTDTTESTYRGAAGAAFTAVGHGNTQSNNDDRKQKFGYLPLLKTNFEVASQAECRATFFNGNKLSDKQICFKDTTTSSGLLNSACQGDSGGPVYWTDSNSQIQYQVGVASFVTGTCGVSNSGVTSVYTEVKDYQSWITSVINGNETPKAVSTDALRKEWLSKYSLSNSTESSGGSLGWLALTVLFMTGTIRKK</sequence>
<reference evidence="5 6" key="1">
    <citation type="journal article" date="2013" name="ISME J.">
        <title>Comparative genomics of pathogenic lineages of Vibrio nigripulchritudo identifies virulence-associated traits.</title>
        <authorList>
            <person name="Goudenege D."/>
            <person name="Labreuche Y."/>
            <person name="Krin E."/>
            <person name="Ansquer D."/>
            <person name="Mangenot S."/>
            <person name="Calteau A."/>
            <person name="Medigue C."/>
            <person name="Mazel D."/>
            <person name="Polz M.F."/>
            <person name="Le Roux F."/>
        </authorList>
    </citation>
    <scope>NUCLEOTIDE SEQUENCE [LARGE SCALE GENOMIC DNA]</scope>
    <source>
        <strain evidence="5 6">SOn1</strain>
    </source>
</reference>
<dbReference type="PROSITE" id="PS50240">
    <property type="entry name" value="TRYPSIN_DOM"/>
    <property type="match status" value="1"/>
</dbReference>